<accession>A0ABQ8UJF3</accession>
<feature type="region of interest" description="Disordered" evidence="1">
    <location>
        <begin position="67"/>
        <end position="157"/>
    </location>
</feature>
<protein>
    <recommendedName>
        <fullName evidence="2">Protein kinase domain-containing protein</fullName>
    </recommendedName>
</protein>
<feature type="domain" description="Protein kinase" evidence="2">
    <location>
        <begin position="460"/>
        <end position="753"/>
    </location>
</feature>
<dbReference type="Pfam" id="PF00069">
    <property type="entry name" value="Pkinase"/>
    <property type="match status" value="1"/>
</dbReference>
<dbReference type="SUPFAM" id="SSF56112">
    <property type="entry name" value="Protein kinase-like (PK-like)"/>
    <property type="match status" value="1"/>
</dbReference>
<dbReference type="Gene3D" id="1.10.510.10">
    <property type="entry name" value="Transferase(Phosphotransferase) domain 1"/>
    <property type="match status" value="1"/>
</dbReference>
<feature type="compositionally biased region" description="Low complexity" evidence="1">
    <location>
        <begin position="75"/>
        <end position="101"/>
    </location>
</feature>
<reference evidence="3" key="1">
    <citation type="journal article" date="2022" name="bioRxiv">
        <title>Genomics of Preaxostyla Flagellates Illuminates Evolutionary Transitions and the Path Towards Mitochondrial Loss.</title>
        <authorList>
            <person name="Novak L.V.F."/>
            <person name="Treitli S.C."/>
            <person name="Pyrih J."/>
            <person name="Halakuc P."/>
            <person name="Pipaliya S.V."/>
            <person name="Vacek V."/>
            <person name="Brzon O."/>
            <person name="Soukal P."/>
            <person name="Eme L."/>
            <person name="Dacks J.B."/>
            <person name="Karnkowska A."/>
            <person name="Elias M."/>
            <person name="Hampl V."/>
        </authorList>
    </citation>
    <scope>NUCLEOTIDE SEQUENCE</scope>
    <source>
        <strain evidence="3">RCP-MX</strain>
    </source>
</reference>
<evidence type="ECO:0000313" key="4">
    <source>
        <dbReference type="Proteomes" id="UP001141327"/>
    </source>
</evidence>
<feature type="region of interest" description="Disordered" evidence="1">
    <location>
        <begin position="222"/>
        <end position="242"/>
    </location>
</feature>
<dbReference type="Proteomes" id="UP001141327">
    <property type="component" value="Unassembled WGS sequence"/>
</dbReference>
<gene>
    <name evidence="3" type="ORF">PAPYR_4638</name>
</gene>
<dbReference type="InterPro" id="IPR000719">
    <property type="entry name" value="Prot_kinase_dom"/>
</dbReference>
<comment type="caution">
    <text evidence="3">The sequence shown here is derived from an EMBL/GenBank/DDBJ whole genome shotgun (WGS) entry which is preliminary data.</text>
</comment>
<organism evidence="3 4">
    <name type="scientific">Paratrimastix pyriformis</name>
    <dbReference type="NCBI Taxonomy" id="342808"/>
    <lineage>
        <taxon>Eukaryota</taxon>
        <taxon>Metamonada</taxon>
        <taxon>Preaxostyla</taxon>
        <taxon>Paratrimastigidae</taxon>
        <taxon>Paratrimastix</taxon>
    </lineage>
</organism>
<dbReference type="PROSITE" id="PS50011">
    <property type="entry name" value="PROTEIN_KINASE_DOM"/>
    <property type="match status" value="1"/>
</dbReference>
<evidence type="ECO:0000313" key="3">
    <source>
        <dbReference type="EMBL" id="KAJ4459342.1"/>
    </source>
</evidence>
<dbReference type="EMBL" id="JAPMOS010000020">
    <property type="protein sequence ID" value="KAJ4459342.1"/>
    <property type="molecule type" value="Genomic_DNA"/>
</dbReference>
<dbReference type="SMART" id="SM00220">
    <property type="entry name" value="S_TKc"/>
    <property type="match status" value="1"/>
</dbReference>
<feature type="region of interest" description="Disordered" evidence="1">
    <location>
        <begin position="318"/>
        <end position="364"/>
    </location>
</feature>
<evidence type="ECO:0000259" key="2">
    <source>
        <dbReference type="PROSITE" id="PS50011"/>
    </source>
</evidence>
<feature type="compositionally biased region" description="Basic residues" evidence="1">
    <location>
        <begin position="320"/>
        <end position="337"/>
    </location>
</feature>
<keyword evidence="4" id="KW-1185">Reference proteome</keyword>
<name>A0ABQ8UJF3_9EUKA</name>
<sequence>MSITKLYATSRSARVSQVLDDHLVLVKYELPQAAKLQLSADNDTTYQMMVSVMNDWDSSELPSVYVSDKARAPRRPATTTTATPTPGTSTQTAPPESSPHSPASPPTSAPPGSTTPQVNPALPDPSLPKKHSSAGEQSTTASGMKKKRKNEQPPKDVRGFVTPEVWARFPKFFGECFLRNGWIRCRYCPAYGYMKTRSIESQIQRHLDTQVHAENKRKGILVDDANLPPPTEGSFDEGYPPTPSEQQCAILGLGMPPSAEDFLGAELADDAGFRGGYGNLGEYQQPVLPRTAGANVPAPGVPNTDTDTITRVSAPGLAATHRRHPTAAHPTHQRRGQTAHGPDSRPCPGGRPPAHRHHSTADPVPSCCRCARWRANHTWSASTQRTGAGAGTPPDHECAITGTLARIQTPPTPWRKRAPEKTPGPVNLVFSSSAASGGRSGLEKKFHESDLDGASRPPTFQNVPASGVGTRLCLGGHVFKISDSHAGHFVTVKEVECSTTEEKNRVIQGAFKLGRIQHPSILSCQDVFLRDTPDGNQLVCLVRDFCELGNMDALVKTLDTADRDAAAHDLIDALAELFRHDTIPHDPLKPEHILFRADGPTRRPRLMLCLGGDTHRPERTSLFMAPEITLADGGSDRRHADWFSAGLVLTCLYARLTSDELRSQTQPHVPGTMPESRLHDLIRGLLRGNDPEVVQAILGLTGEIIWARSGSEIIFGTPATPGPTFTGIIASAKEISATHATASSLTSQEDATP</sequence>
<dbReference type="InterPro" id="IPR011009">
    <property type="entry name" value="Kinase-like_dom_sf"/>
</dbReference>
<proteinExistence type="predicted"/>
<evidence type="ECO:0000256" key="1">
    <source>
        <dbReference type="SAM" id="MobiDB-lite"/>
    </source>
</evidence>